<dbReference type="Pfam" id="PF12802">
    <property type="entry name" value="MarR_2"/>
    <property type="match status" value="1"/>
</dbReference>
<evidence type="ECO:0000256" key="1">
    <source>
        <dbReference type="ARBA" id="ARBA00006479"/>
    </source>
</evidence>
<proteinExistence type="inferred from homology"/>
<dbReference type="SUPFAM" id="SSF53067">
    <property type="entry name" value="Actin-like ATPase domain"/>
    <property type="match status" value="1"/>
</dbReference>
<dbReference type="OrthoDB" id="3225083at2"/>
<feature type="domain" description="HTH marR-type" evidence="2">
    <location>
        <begin position="15"/>
        <end position="67"/>
    </location>
</feature>
<dbReference type="PANTHER" id="PTHR18964:SF173">
    <property type="entry name" value="GLUCOKINASE"/>
    <property type="match status" value="1"/>
</dbReference>
<dbReference type="Gene3D" id="1.10.10.10">
    <property type="entry name" value="Winged helix-like DNA-binding domain superfamily/Winged helix DNA-binding domain"/>
    <property type="match status" value="1"/>
</dbReference>
<dbReference type="InterPro" id="IPR036388">
    <property type="entry name" value="WH-like_DNA-bd_sf"/>
</dbReference>
<dbReference type="InterPro" id="IPR049874">
    <property type="entry name" value="ROK_cs"/>
</dbReference>
<dbReference type="InterPro" id="IPR043129">
    <property type="entry name" value="ATPase_NBD"/>
</dbReference>
<dbReference type="Gene3D" id="3.30.420.40">
    <property type="match status" value="2"/>
</dbReference>
<dbReference type="STRING" id="1736691.SAMN06295964_0646"/>
<keyword evidence="4" id="KW-1185">Reference proteome</keyword>
<comment type="similarity">
    <text evidence="1">Belongs to the ROK (NagC/XylR) family.</text>
</comment>
<organism evidence="3 4">
    <name type="scientific">Aeromicrobium choanae</name>
    <dbReference type="NCBI Taxonomy" id="1736691"/>
    <lineage>
        <taxon>Bacteria</taxon>
        <taxon>Bacillati</taxon>
        <taxon>Actinomycetota</taxon>
        <taxon>Actinomycetes</taxon>
        <taxon>Propionibacteriales</taxon>
        <taxon>Nocardioidaceae</taxon>
        <taxon>Aeromicrobium</taxon>
    </lineage>
</organism>
<gene>
    <name evidence="3" type="ORF">SAMN06295964_0646</name>
</gene>
<evidence type="ECO:0000313" key="3">
    <source>
        <dbReference type="EMBL" id="SKB04623.1"/>
    </source>
</evidence>
<dbReference type="Pfam" id="PF00480">
    <property type="entry name" value="ROK"/>
    <property type="match status" value="1"/>
</dbReference>
<dbReference type="InterPro" id="IPR000600">
    <property type="entry name" value="ROK"/>
</dbReference>
<reference evidence="4" key="1">
    <citation type="submission" date="2017-02" db="EMBL/GenBank/DDBJ databases">
        <authorList>
            <person name="Varghese N."/>
            <person name="Submissions S."/>
        </authorList>
    </citation>
    <scope>NUCLEOTIDE SEQUENCE [LARGE SCALE GENOMIC DNA]</scope>
    <source>
        <strain evidence="4">9H-4</strain>
    </source>
</reference>
<dbReference type="InterPro" id="IPR000835">
    <property type="entry name" value="HTH_MarR-typ"/>
</dbReference>
<dbReference type="GO" id="GO:0003700">
    <property type="term" value="F:DNA-binding transcription factor activity"/>
    <property type="evidence" value="ECO:0007669"/>
    <property type="project" value="InterPro"/>
</dbReference>
<accession>A0A1T4YSI1</accession>
<dbReference type="Proteomes" id="UP000191040">
    <property type="component" value="Chromosome I"/>
</dbReference>
<evidence type="ECO:0000313" key="4">
    <source>
        <dbReference type="Proteomes" id="UP000191040"/>
    </source>
</evidence>
<dbReference type="InterPro" id="IPR036390">
    <property type="entry name" value="WH_DNA-bd_sf"/>
</dbReference>
<name>A0A1T4YSI1_9ACTN</name>
<dbReference type="SUPFAM" id="SSF46785">
    <property type="entry name" value="Winged helix' DNA-binding domain"/>
    <property type="match status" value="1"/>
</dbReference>
<protein>
    <submittedName>
        <fullName evidence="3">Transcriptional regulator, MarR family</fullName>
    </submittedName>
</protein>
<dbReference type="PANTHER" id="PTHR18964">
    <property type="entry name" value="ROK (REPRESSOR, ORF, KINASE) FAMILY"/>
    <property type="match status" value="1"/>
</dbReference>
<dbReference type="AlphaFoldDB" id="A0A1T4YSI1"/>
<dbReference type="EMBL" id="LT796768">
    <property type="protein sequence ID" value="SKB04623.1"/>
    <property type="molecule type" value="Genomic_DNA"/>
</dbReference>
<evidence type="ECO:0000259" key="2">
    <source>
        <dbReference type="Pfam" id="PF12802"/>
    </source>
</evidence>
<dbReference type="PROSITE" id="PS01125">
    <property type="entry name" value="ROK"/>
    <property type="match status" value="1"/>
</dbReference>
<dbReference type="RefSeq" id="WP_078698821.1">
    <property type="nucleotide sequence ID" value="NZ_LT796768.1"/>
</dbReference>
<sequence>MSTSPGSTAALRASNQSRVVQAVREAGGLSQAQIARRTQLAPATVSGIIRELVAAGFLQSEGGAGRRGATVTVSRGAGVVAGVDFGHAHLQVALADLGGEISDSRLAPLAPDAPSDGSLALARTMIDDLLGSAGLGHDSLRAVGMAIPAPIGRDGIIDSGSILPGWVGVEARAAAEKVFERTTVVDNDANLSALAEWRLGAGRGHQDLVYIKIASGVGCGLVLDGRIHHGGLGTAGELGHLTIDESGPLCRCGSRGCLEAYVGGAALIAQYAPTGGELDVPGFVERALRGDQGARRLIEDAGRHLGEAVAAVANLLGPEVVVIGGDLAAAGDLLLDEVRASMRRHALTPVAREVRVTGSELTGRPSCVGSVLMALEAVELPG</sequence>